<organism evidence="1 2">
    <name type="scientific">Armillaria borealis</name>
    <dbReference type="NCBI Taxonomy" id="47425"/>
    <lineage>
        <taxon>Eukaryota</taxon>
        <taxon>Fungi</taxon>
        <taxon>Dikarya</taxon>
        <taxon>Basidiomycota</taxon>
        <taxon>Agaricomycotina</taxon>
        <taxon>Agaricomycetes</taxon>
        <taxon>Agaricomycetidae</taxon>
        <taxon>Agaricales</taxon>
        <taxon>Marasmiineae</taxon>
        <taxon>Physalacriaceae</taxon>
        <taxon>Armillaria</taxon>
    </lineage>
</organism>
<dbReference type="AlphaFoldDB" id="A0AA39JZI9"/>
<comment type="caution">
    <text evidence="1">The sequence shown here is derived from an EMBL/GenBank/DDBJ whole genome shotgun (WGS) entry which is preliminary data.</text>
</comment>
<reference evidence="1" key="1">
    <citation type="submission" date="2023-06" db="EMBL/GenBank/DDBJ databases">
        <authorList>
            <consortium name="Lawrence Berkeley National Laboratory"/>
            <person name="Ahrendt S."/>
            <person name="Sahu N."/>
            <person name="Indic B."/>
            <person name="Wong-Bajracharya J."/>
            <person name="Merenyi Z."/>
            <person name="Ke H.-M."/>
            <person name="Monk M."/>
            <person name="Kocsube S."/>
            <person name="Drula E."/>
            <person name="Lipzen A."/>
            <person name="Balint B."/>
            <person name="Henrissat B."/>
            <person name="Andreopoulos B."/>
            <person name="Martin F.M."/>
            <person name="Harder C.B."/>
            <person name="Rigling D."/>
            <person name="Ford K.L."/>
            <person name="Foster G.D."/>
            <person name="Pangilinan J."/>
            <person name="Papanicolaou A."/>
            <person name="Barry K."/>
            <person name="LaButti K."/>
            <person name="Viragh M."/>
            <person name="Koriabine M."/>
            <person name="Yan M."/>
            <person name="Riley R."/>
            <person name="Champramary S."/>
            <person name="Plett K.L."/>
            <person name="Tsai I.J."/>
            <person name="Slot J."/>
            <person name="Sipos G."/>
            <person name="Plett J."/>
            <person name="Nagy L.G."/>
            <person name="Grigoriev I.V."/>
        </authorList>
    </citation>
    <scope>NUCLEOTIDE SEQUENCE</scope>
    <source>
        <strain evidence="1">FPL87.14</strain>
    </source>
</reference>
<keyword evidence="2" id="KW-1185">Reference proteome</keyword>
<dbReference type="EMBL" id="JAUEPT010000008">
    <property type="protein sequence ID" value="KAK0449473.1"/>
    <property type="molecule type" value="Genomic_DNA"/>
</dbReference>
<name>A0AA39JZI9_9AGAR</name>
<proteinExistence type="predicted"/>
<protein>
    <submittedName>
        <fullName evidence="1">Uncharacterized protein</fullName>
    </submittedName>
</protein>
<accession>A0AA39JZI9</accession>
<dbReference type="Proteomes" id="UP001175226">
    <property type="component" value="Unassembled WGS sequence"/>
</dbReference>
<gene>
    <name evidence="1" type="ORF">EV421DRAFT_1996592</name>
</gene>
<evidence type="ECO:0000313" key="1">
    <source>
        <dbReference type="EMBL" id="KAK0449473.1"/>
    </source>
</evidence>
<evidence type="ECO:0000313" key="2">
    <source>
        <dbReference type="Proteomes" id="UP001175226"/>
    </source>
</evidence>
<sequence>MQRSWKDNCLPSWRRNWRANSGHSWYCQDTSDILTRDNVNGTSEVSLYRWTHQKEGENHLVFRHLLHACDWISKPHDKARINIPIKECASKNTCITVAVRNQGVDVNLSQAAFTPSKTFGLEAEVSKCQVNQEVSRKRNNCRCQAVEDVYALNREKLNRDKSERKLPQGTWVMTSRAPTATPSSFDAVVEDPGVYTRIPDRDSDRIWEN</sequence>